<gene>
    <name evidence="3" type="ORF">Pmar_PMAR023644</name>
</gene>
<dbReference type="CDD" id="cd03507">
    <property type="entry name" value="Delta12-FADS-like"/>
    <property type="match status" value="1"/>
</dbReference>
<feature type="transmembrane region" description="Helical" evidence="1">
    <location>
        <begin position="254"/>
        <end position="275"/>
    </location>
</feature>
<feature type="transmembrane region" description="Helical" evidence="1">
    <location>
        <begin position="98"/>
        <end position="118"/>
    </location>
</feature>
<evidence type="ECO:0000313" key="4">
    <source>
        <dbReference type="Proteomes" id="UP000007800"/>
    </source>
</evidence>
<dbReference type="OMA" id="DTVFVPW"/>
<name>C5KCW9_PERM5</name>
<proteinExistence type="predicted"/>
<feature type="transmembrane region" description="Helical" evidence="1">
    <location>
        <begin position="130"/>
        <end position="152"/>
    </location>
</feature>
<protein>
    <submittedName>
        <fullName evidence="3">Omega-6 fatty acid desaturase, endoplasmic reticulum, putative</fullName>
    </submittedName>
</protein>
<dbReference type="Proteomes" id="UP000007800">
    <property type="component" value="Unassembled WGS sequence"/>
</dbReference>
<dbReference type="AlphaFoldDB" id="C5KCW9"/>
<dbReference type="InParanoid" id="C5KCW9"/>
<organism evidence="4">
    <name type="scientific">Perkinsus marinus (strain ATCC 50983 / TXsc)</name>
    <dbReference type="NCBI Taxonomy" id="423536"/>
    <lineage>
        <taxon>Eukaryota</taxon>
        <taxon>Sar</taxon>
        <taxon>Alveolata</taxon>
        <taxon>Perkinsozoa</taxon>
        <taxon>Perkinsea</taxon>
        <taxon>Perkinsida</taxon>
        <taxon>Perkinsidae</taxon>
        <taxon>Perkinsus</taxon>
    </lineage>
</organism>
<dbReference type="EMBL" id="GG671995">
    <property type="protein sequence ID" value="EER17718.1"/>
    <property type="molecule type" value="Genomic_DNA"/>
</dbReference>
<dbReference type="RefSeq" id="XP_002785922.1">
    <property type="nucleotide sequence ID" value="XM_002785876.1"/>
</dbReference>
<keyword evidence="1" id="KW-0472">Membrane</keyword>
<evidence type="ECO:0000259" key="2">
    <source>
        <dbReference type="Pfam" id="PF00487"/>
    </source>
</evidence>
<dbReference type="InterPro" id="IPR012171">
    <property type="entry name" value="Fatty_acid_desaturase"/>
</dbReference>
<sequence>MCEAAPVMTQTEVQAGPCRDGRNLKSEADVKGFTAEEFTKVGPSVCAIQSAIPMHCRDRSLSRSVLCVIRDLLYITACAAVQYSLLALVPPDSTLLRAVLWGVYIFWQGVFFTGIWVMGHECGHGAFSPYSMLNDSIGFVLHSALLVPYFSWQYSHARHHKFTNHATKGESHVPSLESEMGVFSRIQKALEGYGLDDVFPVFPIVMLLVGYPVYLFWNASGGRVGYDRRPYSDTKPSHFNPNGGLFPPYMREKVLLSGVGCSITLLILAYCAGRVGLSSVLLWYGCPYLMTNAWLTLYTSLQHTHEGVPHYGDEAFTFIRGALASIDRPPYGIFSTHFHHEIGTTHVLHHIDSRIPCYHAREATDAIKPILGDYYREDGTPIVKAFLKVHRECKFIGGLNGVQFYRPGQRPQQQPCGSNARTSRR</sequence>
<feature type="transmembrane region" description="Helical" evidence="1">
    <location>
        <begin position="64"/>
        <end position="86"/>
    </location>
</feature>
<dbReference type="PANTHER" id="PTHR32100">
    <property type="entry name" value="OMEGA-6 FATTY ACID DESATURASE, CHLOROPLASTIC"/>
    <property type="match status" value="1"/>
</dbReference>
<dbReference type="GO" id="GO:0016491">
    <property type="term" value="F:oxidoreductase activity"/>
    <property type="evidence" value="ECO:0007669"/>
    <property type="project" value="InterPro"/>
</dbReference>
<feature type="transmembrane region" description="Helical" evidence="1">
    <location>
        <begin position="198"/>
        <end position="219"/>
    </location>
</feature>
<evidence type="ECO:0000256" key="1">
    <source>
        <dbReference type="SAM" id="Phobius"/>
    </source>
</evidence>
<keyword evidence="1" id="KW-1133">Transmembrane helix</keyword>
<dbReference type="Pfam" id="PF00487">
    <property type="entry name" value="FA_desaturase"/>
    <property type="match status" value="1"/>
</dbReference>
<reference evidence="3 4" key="1">
    <citation type="submission" date="2008-07" db="EMBL/GenBank/DDBJ databases">
        <authorList>
            <person name="El-Sayed N."/>
            <person name="Caler E."/>
            <person name="Inman J."/>
            <person name="Amedeo P."/>
            <person name="Hass B."/>
            <person name="Wortman J."/>
        </authorList>
    </citation>
    <scope>NUCLEOTIDE SEQUENCE [LARGE SCALE GENOMIC DNA]</scope>
    <source>
        <strain evidence="4">ATCC 50983 / TXsc</strain>
    </source>
</reference>
<evidence type="ECO:0000313" key="3">
    <source>
        <dbReference type="EMBL" id="EER17718.1"/>
    </source>
</evidence>
<dbReference type="GO" id="GO:0006629">
    <property type="term" value="P:lipid metabolic process"/>
    <property type="evidence" value="ECO:0007669"/>
    <property type="project" value="InterPro"/>
</dbReference>
<dbReference type="GeneID" id="9087331"/>
<feature type="domain" description="Fatty acid desaturase" evidence="2">
    <location>
        <begin position="101"/>
        <end position="376"/>
    </location>
</feature>
<dbReference type="InterPro" id="IPR005804">
    <property type="entry name" value="FA_desaturase_dom"/>
</dbReference>
<keyword evidence="4" id="KW-1185">Reference proteome</keyword>
<dbReference type="OrthoDB" id="1461976at2759"/>
<accession>C5KCW9</accession>
<keyword evidence="1" id="KW-0812">Transmembrane</keyword>